<accession>A0A1S6QKU4</accession>
<gene>
    <name evidence="4" type="ORF">PL11_009905</name>
</gene>
<dbReference type="KEGG" id="lcu:PL11_009905"/>
<evidence type="ECO:0000259" key="3">
    <source>
        <dbReference type="Pfam" id="PF13464"/>
    </source>
</evidence>
<dbReference type="GO" id="GO:0003677">
    <property type="term" value="F:DNA binding"/>
    <property type="evidence" value="ECO:0007669"/>
    <property type="project" value="InterPro"/>
</dbReference>
<dbReference type="PANTHER" id="PTHR34475">
    <property type="match status" value="1"/>
</dbReference>
<feature type="region of interest" description="Disordered" evidence="1">
    <location>
        <begin position="300"/>
        <end position="335"/>
    </location>
</feature>
<proteinExistence type="predicted"/>
<feature type="compositionally biased region" description="Basic and acidic residues" evidence="1">
    <location>
        <begin position="85"/>
        <end position="96"/>
    </location>
</feature>
<keyword evidence="2" id="KW-1133">Transmembrane helix</keyword>
<evidence type="ECO:0000256" key="1">
    <source>
        <dbReference type="SAM" id="MobiDB-lite"/>
    </source>
</evidence>
<dbReference type="Pfam" id="PF13413">
    <property type="entry name" value="HTH_25"/>
    <property type="match status" value="1"/>
</dbReference>
<dbReference type="Proteomes" id="UP000030361">
    <property type="component" value="Chromosome"/>
</dbReference>
<sequence>MDNENQSVTIGQKLHDARVAKGYTLDDLQKNTKIQKRYLMAIEDNNFDALPGEFYVRAFVKQYADSVGLNGQELLNDFNHKLPDTEDPEYVDRVNDDNPQTRSVQRKADERTEKIRRYIPIAAVSVVVLIILIAIWVAAAKSTRNTAKTEIETSKVSVSGSSSSSKSSSAKKAKKKASTSNTKVSFSQLSATDSDLTYRVKGASKTPKIKLSVTEASGSDSATSDSSATSAWMSVTADGSSLWQAALTAGKSHTVSLPANTSSVTINSGNAPVTKISVDGKQMKLPTASSQVRNVILQLNGSADSSSTETSSSTTDTTTDTTGTQTGTDTGTTGY</sequence>
<dbReference type="InterPro" id="IPR025194">
    <property type="entry name" value="RodZ-like_C"/>
</dbReference>
<feature type="compositionally biased region" description="Low complexity" evidence="1">
    <location>
        <begin position="154"/>
        <end position="168"/>
    </location>
</feature>
<dbReference type="RefSeq" id="WP_035166940.1">
    <property type="nucleotide sequence ID" value="NZ_CP018906.1"/>
</dbReference>
<keyword evidence="5" id="KW-1185">Reference proteome</keyword>
<organism evidence="4 5">
    <name type="scientific">Lentilactobacillus curieae</name>
    <dbReference type="NCBI Taxonomy" id="1138822"/>
    <lineage>
        <taxon>Bacteria</taxon>
        <taxon>Bacillati</taxon>
        <taxon>Bacillota</taxon>
        <taxon>Bacilli</taxon>
        <taxon>Lactobacillales</taxon>
        <taxon>Lactobacillaceae</taxon>
        <taxon>Lentilactobacillus</taxon>
    </lineage>
</organism>
<dbReference type="Gene3D" id="1.10.260.40">
    <property type="entry name" value="lambda repressor-like DNA-binding domains"/>
    <property type="match status" value="1"/>
</dbReference>
<protein>
    <submittedName>
        <fullName evidence="4">Transcriptional regulator</fullName>
    </submittedName>
</protein>
<feature type="region of interest" description="Disordered" evidence="1">
    <location>
        <begin position="85"/>
        <end position="109"/>
    </location>
</feature>
<dbReference type="InterPro" id="IPR010982">
    <property type="entry name" value="Lambda_DNA-bd_dom_sf"/>
</dbReference>
<dbReference type="eggNOG" id="COG1426">
    <property type="taxonomic scope" value="Bacteria"/>
</dbReference>
<feature type="compositionally biased region" description="Low complexity" evidence="1">
    <location>
        <begin position="304"/>
        <end position="335"/>
    </location>
</feature>
<dbReference type="EMBL" id="CP018906">
    <property type="protein sequence ID" value="AQW22219.1"/>
    <property type="molecule type" value="Genomic_DNA"/>
</dbReference>
<dbReference type="AlphaFoldDB" id="A0A1S6QKU4"/>
<feature type="region of interest" description="Disordered" evidence="1">
    <location>
        <begin position="148"/>
        <end position="177"/>
    </location>
</feature>
<evidence type="ECO:0000313" key="4">
    <source>
        <dbReference type="EMBL" id="AQW22219.1"/>
    </source>
</evidence>
<keyword evidence="2" id="KW-0472">Membrane</keyword>
<evidence type="ECO:0000256" key="2">
    <source>
        <dbReference type="SAM" id="Phobius"/>
    </source>
</evidence>
<dbReference type="Pfam" id="PF13464">
    <property type="entry name" value="RodZ_C"/>
    <property type="match status" value="1"/>
</dbReference>
<dbReference type="OrthoDB" id="9797543at2"/>
<reference evidence="4 5" key="1">
    <citation type="journal article" date="2015" name="Genome Announc.">
        <title>Genome Sequence of Lactobacillus curieae CCTCC M 2011381T, a Novel Producer of Gamma-aminobutyric Acid.</title>
        <authorList>
            <person name="Wang Y."/>
            <person name="Wang Y."/>
            <person name="Lang C."/>
            <person name="Wei D."/>
            <person name="Xu P."/>
            <person name="Xie J."/>
        </authorList>
    </citation>
    <scope>NUCLEOTIDE SEQUENCE [LARGE SCALE GENOMIC DNA]</scope>
    <source>
        <strain evidence="4 5">CCTCC M 2011381</strain>
    </source>
</reference>
<evidence type="ECO:0000313" key="5">
    <source>
        <dbReference type="Proteomes" id="UP000030361"/>
    </source>
</evidence>
<dbReference type="InterPro" id="IPR050400">
    <property type="entry name" value="Bact_Cytoskel_RodZ"/>
</dbReference>
<feature type="domain" description="Cytoskeleton protein RodZ-like C-terminal" evidence="3">
    <location>
        <begin position="230"/>
        <end position="295"/>
    </location>
</feature>
<name>A0A1S6QKU4_9LACO</name>
<keyword evidence="2" id="KW-0812">Transmembrane</keyword>
<feature type="transmembrane region" description="Helical" evidence="2">
    <location>
        <begin position="118"/>
        <end position="139"/>
    </location>
</feature>
<dbReference type="PANTHER" id="PTHR34475:SF1">
    <property type="entry name" value="CYTOSKELETON PROTEIN RODZ"/>
    <property type="match status" value="1"/>
</dbReference>